<evidence type="ECO:0000313" key="2">
    <source>
        <dbReference type="EMBL" id="MFD0959322.1"/>
    </source>
</evidence>
<name>A0ABW3HP41_9BACL</name>
<feature type="chain" id="PRO_5045182344" evidence="1">
    <location>
        <begin position="26"/>
        <end position="191"/>
    </location>
</feature>
<protein>
    <submittedName>
        <fullName evidence="2">Copper amine oxidase</fullName>
    </submittedName>
</protein>
<dbReference type="EMBL" id="JBHTJZ010000009">
    <property type="protein sequence ID" value="MFD0959322.1"/>
    <property type="molecule type" value="Genomic_DNA"/>
</dbReference>
<feature type="signal peptide" evidence="1">
    <location>
        <begin position="1"/>
        <end position="25"/>
    </location>
</feature>
<evidence type="ECO:0000256" key="1">
    <source>
        <dbReference type="SAM" id="SignalP"/>
    </source>
</evidence>
<reference evidence="3" key="1">
    <citation type="journal article" date="2019" name="Int. J. Syst. Evol. Microbiol.">
        <title>The Global Catalogue of Microorganisms (GCM) 10K type strain sequencing project: providing services to taxonomists for standard genome sequencing and annotation.</title>
        <authorList>
            <consortium name="The Broad Institute Genomics Platform"/>
            <consortium name="The Broad Institute Genome Sequencing Center for Infectious Disease"/>
            <person name="Wu L."/>
            <person name="Ma J."/>
        </authorList>
    </citation>
    <scope>NUCLEOTIDE SEQUENCE [LARGE SCALE GENOMIC DNA]</scope>
    <source>
        <strain evidence="3">CCUG 59129</strain>
    </source>
</reference>
<dbReference type="Proteomes" id="UP001596989">
    <property type="component" value="Unassembled WGS sequence"/>
</dbReference>
<accession>A0ABW3HP41</accession>
<gene>
    <name evidence="2" type="ORF">ACFQ2I_07960</name>
</gene>
<keyword evidence="1" id="KW-0732">Signal</keyword>
<organism evidence="2 3">
    <name type="scientific">Paenibacillus chungangensis</name>
    <dbReference type="NCBI Taxonomy" id="696535"/>
    <lineage>
        <taxon>Bacteria</taxon>
        <taxon>Bacillati</taxon>
        <taxon>Bacillota</taxon>
        <taxon>Bacilli</taxon>
        <taxon>Bacillales</taxon>
        <taxon>Paenibacillaceae</taxon>
        <taxon>Paenibacillus</taxon>
    </lineage>
</organism>
<proteinExistence type="predicted"/>
<keyword evidence="3" id="KW-1185">Reference proteome</keyword>
<dbReference type="RefSeq" id="WP_377563414.1">
    <property type="nucleotide sequence ID" value="NZ_JBHTJZ010000009.1"/>
</dbReference>
<evidence type="ECO:0000313" key="3">
    <source>
        <dbReference type="Proteomes" id="UP001596989"/>
    </source>
</evidence>
<sequence length="191" mass="21518">MKLRKVAIWLVILTLWGGTMLAAEAASQKVTVFMNGIKQGEGGVLMDGKTYLPLRQLATAMNAIVEWDGGRSEASLHKPNVHMFVYHINKEGDKPFGAVNKGFPGNIKVFAQVDNLQTEINAIKVAIKDPAGQEKLLQIQDDKSFNDNFWFVTEESEYKFDQAGNYTIQFQMRTASDDKWHVVSEKRIHSK</sequence>
<comment type="caution">
    <text evidence="2">The sequence shown here is derived from an EMBL/GenBank/DDBJ whole genome shotgun (WGS) entry which is preliminary data.</text>
</comment>